<dbReference type="EMBL" id="SZYD01000005">
    <property type="protein sequence ID" value="KAD6119198.1"/>
    <property type="molecule type" value="Genomic_DNA"/>
</dbReference>
<dbReference type="InterPro" id="IPR036404">
    <property type="entry name" value="Jacalin-like_lectin_dom_sf"/>
</dbReference>
<keyword evidence="6" id="KW-1185">Reference proteome</keyword>
<organism evidence="5 6">
    <name type="scientific">Mikania micrantha</name>
    <name type="common">bitter vine</name>
    <dbReference type="NCBI Taxonomy" id="192012"/>
    <lineage>
        <taxon>Eukaryota</taxon>
        <taxon>Viridiplantae</taxon>
        <taxon>Streptophyta</taxon>
        <taxon>Embryophyta</taxon>
        <taxon>Tracheophyta</taxon>
        <taxon>Spermatophyta</taxon>
        <taxon>Magnoliopsida</taxon>
        <taxon>eudicotyledons</taxon>
        <taxon>Gunneridae</taxon>
        <taxon>Pentapetalae</taxon>
        <taxon>asterids</taxon>
        <taxon>campanulids</taxon>
        <taxon>Asterales</taxon>
        <taxon>Asteraceae</taxon>
        <taxon>Asteroideae</taxon>
        <taxon>Heliantheae alliance</taxon>
        <taxon>Eupatorieae</taxon>
        <taxon>Mikania</taxon>
    </lineage>
</organism>
<dbReference type="CDD" id="cd09612">
    <property type="entry name" value="Jacalin"/>
    <property type="match status" value="1"/>
</dbReference>
<dbReference type="Proteomes" id="UP000326396">
    <property type="component" value="Linkage Group LG13"/>
</dbReference>
<dbReference type="FunFam" id="2.100.10.30:FF:000001">
    <property type="entry name" value="Jacalin-related lectin 33"/>
    <property type="match status" value="1"/>
</dbReference>
<dbReference type="InterPro" id="IPR033734">
    <property type="entry name" value="Jacalin-like_lectin_dom_plant"/>
</dbReference>
<evidence type="ECO:0000256" key="2">
    <source>
        <dbReference type="ARBA" id="ARBA00022734"/>
    </source>
</evidence>
<evidence type="ECO:0000313" key="6">
    <source>
        <dbReference type="Proteomes" id="UP000326396"/>
    </source>
</evidence>
<dbReference type="SMART" id="SM00915">
    <property type="entry name" value="Jacalin"/>
    <property type="match status" value="2"/>
</dbReference>
<evidence type="ECO:0000259" key="4">
    <source>
        <dbReference type="PROSITE" id="PS51752"/>
    </source>
</evidence>
<dbReference type="Pfam" id="PF01419">
    <property type="entry name" value="Jacalin"/>
    <property type="match status" value="2"/>
</dbReference>
<protein>
    <recommendedName>
        <fullName evidence="4">Jacalin-type lectin domain-containing protein</fullName>
    </recommendedName>
</protein>
<dbReference type="PANTHER" id="PTHR47293:SF66">
    <property type="entry name" value="JACALIN-RELATED LECTIN 11-RELATED"/>
    <property type="match status" value="1"/>
</dbReference>
<comment type="caution">
    <text evidence="5">The sequence shown here is derived from an EMBL/GenBank/DDBJ whole genome shotgun (WGS) entry which is preliminary data.</text>
</comment>
<dbReference type="SUPFAM" id="SSF51101">
    <property type="entry name" value="Mannose-binding lectins"/>
    <property type="match status" value="2"/>
</dbReference>
<dbReference type="OrthoDB" id="4325201at2759"/>
<reference evidence="5 6" key="1">
    <citation type="submission" date="2019-05" db="EMBL/GenBank/DDBJ databases">
        <title>Mikania micrantha, genome provides insights into the molecular mechanism of rapid growth.</title>
        <authorList>
            <person name="Liu B."/>
        </authorList>
    </citation>
    <scope>NUCLEOTIDE SEQUENCE [LARGE SCALE GENOMIC DNA]</scope>
    <source>
        <strain evidence="5">NLD-2019</strain>
        <tissue evidence="5">Leaf</tissue>
    </source>
</reference>
<dbReference type="PROSITE" id="PS51752">
    <property type="entry name" value="JACALIN_LECTIN"/>
    <property type="match status" value="2"/>
</dbReference>
<proteinExistence type="inferred from homology"/>
<sequence length="321" mass="34813">MDGTSSQSKGCIAYGPWGGSQGEEWVYKPKGFIKKIKISVRYGGVVDSINFQTFFENGKPLNSFFGGKGGNRTDTICLDYPNEYLKSISGKLGNYEGHNVVMSICFSTNLNRYGPYGTNSGTSFSNDGEGVVIVGFHGRAKKYLDAIGVYVMPKSLALGPKPTSKDKNLMLETEKLCSSMSRMAIPRDAGPWGAGGGKPWDDGVFSAVKQIRIFLGSLNAVYALQFEYLKSDGNCVLSQIHGGTDGFEIQRIDLNVKDEYLTGVFGFFGPVEGYDGLEAIVSITFHTNKRVYGPYGDEIGAGMTLRCVAKTIDDDNATILS</sequence>
<dbReference type="AlphaFoldDB" id="A0A5N6PBQ2"/>
<dbReference type="PANTHER" id="PTHR47293">
    <property type="entry name" value="JACALIN-RELATED LECTIN 3"/>
    <property type="match status" value="1"/>
</dbReference>
<comment type="similarity">
    <text evidence="1">Belongs to the jacalin lectin family.</text>
</comment>
<accession>A0A5N6PBQ2</accession>
<evidence type="ECO:0000313" key="5">
    <source>
        <dbReference type="EMBL" id="KAD6119198.1"/>
    </source>
</evidence>
<keyword evidence="3" id="KW-0677">Repeat</keyword>
<name>A0A5N6PBQ2_9ASTR</name>
<dbReference type="Gene3D" id="2.100.10.30">
    <property type="entry name" value="Jacalin-like lectin domain"/>
    <property type="match status" value="2"/>
</dbReference>
<dbReference type="GO" id="GO:0030246">
    <property type="term" value="F:carbohydrate binding"/>
    <property type="evidence" value="ECO:0007669"/>
    <property type="project" value="UniProtKB-KW"/>
</dbReference>
<feature type="domain" description="Jacalin-type lectin" evidence="4">
    <location>
        <begin position="11"/>
        <end position="153"/>
    </location>
</feature>
<keyword evidence="2" id="KW-0430">Lectin</keyword>
<feature type="domain" description="Jacalin-type lectin" evidence="4">
    <location>
        <begin position="186"/>
        <end position="321"/>
    </location>
</feature>
<evidence type="ECO:0000256" key="1">
    <source>
        <dbReference type="ARBA" id="ARBA00006568"/>
    </source>
</evidence>
<dbReference type="InterPro" id="IPR001229">
    <property type="entry name" value="Jacalin-like_lectin_dom"/>
</dbReference>
<gene>
    <name evidence="5" type="ORF">E3N88_10469</name>
</gene>
<evidence type="ECO:0000256" key="3">
    <source>
        <dbReference type="ARBA" id="ARBA00022737"/>
    </source>
</evidence>